<evidence type="ECO:0000313" key="32">
    <source>
        <dbReference type="EMBL" id="KAK1797294.1"/>
    </source>
</evidence>
<keyword evidence="17" id="KW-0256">Endoplasmic reticulum</keyword>
<keyword evidence="27" id="KW-0449">Lipoprotein</keyword>
<evidence type="ECO:0000256" key="25">
    <source>
        <dbReference type="ARBA" id="ARBA00023157"/>
    </source>
</evidence>
<evidence type="ECO:0000256" key="28">
    <source>
        <dbReference type="ARBA" id="ARBA00023329"/>
    </source>
</evidence>
<keyword evidence="26" id="KW-0966">Cell projection</keyword>
<keyword evidence="20 29" id="KW-0175">Coiled coil</keyword>
<dbReference type="GO" id="GO:0031410">
    <property type="term" value="C:cytoplasmic vesicle"/>
    <property type="evidence" value="ECO:0007669"/>
    <property type="project" value="UniProtKB-SubCell"/>
</dbReference>
<evidence type="ECO:0000256" key="18">
    <source>
        <dbReference type="ARBA" id="ARBA00022837"/>
    </source>
</evidence>
<accession>A0AAD8ZD94</accession>
<dbReference type="GO" id="GO:0005794">
    <property type="term" value="C:Golgi apparatus"/>
    <property type="evidence" value="ECO:0007669"/>
    <property type="project" value="UniProtKB-SubCell"/>
</dbReference>
<evidence type="ECO:0000256" key="30">
    <source>
        <dbReference type="SAM" id="MobiDB-lite"/>
    </source>
</evidence>
<evidence type="ECO:0000256" key="15">
    <source>
        <dbReference type="ARBA" id="ARBA00022787"/>
    </source>
</evidence>
<protein>
    <recommendedName>
        <fullName evidence="10">Myocilin</fullName>
    </recommendedName>
</protein>
<keyword evidence="15" id="KW-1000">Mitochondrion outer membrane</keyword>
<evidence type="ECO:0000256" key="17">
    <source>
        <dbReference type="ARBA" id="ARBA00022824"/>
    </source>
</evidence>
<evidence type="ECO:0000256" key="5">
    <source>
        <dbReference type="ARBA" id="ARBA00004498"/>
    </source>
</evidence>
<keyword evidence="33" id="KW-1185">Reference proteome</keyword>
<dbReference type="GO" id="GO:0046872">
    <property type="term" value="F:metal ion binding"/>
    <property type="evidence" value="ECO:0007669"/>
    <property type="project" value="UniProtKB-KW"/>
</dbReference>
<evidence type="ECO:0000256" key="26">
    <source>
        <dbReference type="ARBA" id="ARBA00023273"/>
    </source>
</evidence>
<evidence type="ECO:0000313" key="33">
    <source>
        <dbReference type="Proteomes" id="UP001239994"/>
    </source>
</evidence>
<feature type="coiled-coil region" evidence="29">
    <location>
        <begin position="77"/>
        <end position="104"/>
    </location>
</feature>
<evidence type="ECO:0000256" key="29">
    <source>
        <dbReference type="SAM" id="Coils"/>
    </source>
</evidence>
<dbReference type="EMBL" id="JAROKS010000014">
    <property type="protein sequence ID" value="KAK1797294.1"/>
    <property type="molecule type" value="Genomic_DNA"/>
</dbReference>
<dbReference type="GO" id="GO:0005615">
    <property type="term" value="C:extracellular space"/>
    <property type="evidence" value="ECO:0007669"/>
    <property type="project" value="TreeGrafter"/>
</dbReference>
<evidence type="ECO:0000256" key="7">
    <source>
        <dbReference type="ARBA" id="ARBA00004550"/>
    </source>
</evidence>
<keyword evidence="28" id="KW-0968">Cytoplasmic vesicle</keyword>
<proteinExistence type="predicted"/>
<dbReference type="AlphaFoldDB" id="A0AAD8ZD94"/>
<keyword evidence="23" id="KW-0472">Membrane</keyword>
<evidence type="ECO:0000256" key="20">
    <source>
        <dbReference type="ARBA" id="ARBA00023054"/>
    </source>
</evidence>
<evidence type="ECO:0000256" key="13">
    <source>
        <dbReference type="ARBA" id="ARBA00022723"/>
    </source>
</evidence>
<evidence type="ECO:0000256" key="8">
    <source>
        <dbReference type="ARBA" id="ARBA00004555"/>
    </source>
</evidence>
<feature type="region of interest" description="Disordered" evidence="30">
    <location>
        <begin position="39"/>
        <end position="71"/>
    </location>
</feature>
<evidence type="ECO:0000256" key="9">
    <source>
        <dbReference type="ARBA" id="ARBA00004569"/>
    </source>
</evidence>
<dbReference type="GO" id="GO:0005791">
    <property type="term" value="C:rough endoplasmic reticulum"/>
    <property type="evidence" value="ECO:0007669"/>
    <property type="project" value="UniProtKB-SubCell"/>
</dbReference>
<evidence type="ECO:0000256" key="24">
    <source>
        <dbReference type="ARBA" id="ARBA00023139"/>
    </source>
</evidence>
<dbReference type="GO" id="GO:0005758">
    <property type="term" value="C:mitochondrial intermembrane space"/>
    <property type="evidence" value="ECO:0007669"/>
    <property type="project" value="UniProtKB-SubCell"/>
</dbReference>
<evidence type="ECO:0000256" key="22">
    <source>
        <dbReference type="ARBA" id="ARBA00023128"/>
    </source>
</evidence>
<keyword evidence="25" id="KW-1015">Disulfide bond</keyword>
<dbReference type="Pfam" id="PF02191">
    <property type="entry name" value="OLF"/>
    <property type="match status" value="1"/>
</dbReference>
<evidence type="ECO:0000256" key="6">
    <source>
        <dbReference type="ARBA" id="ARBA00004541"/>
    </source>
</evidence>
<dbReference type="PANTHER" id="PTHR23192">
    <property type="entry name" value="OLFACTOMEDIN-RELATED"/>
    <property type="match status" value="1"/>
</dbReference>
<gene>
    <name evidence="32" type="ORF">P4O66_008674</name>
</gene>
<reference evidence="32" key="1">
    <citation type="submission" date="2023-03" db="EMBL/GenBank/DDBJ databases">
        <title>Electrophorus voltai genome.</title>
        <authorList>
            <person name="Bian C."/>
        </authorList>
    </citation>
    <scope>NUCLEOTIDE SEQUENCE</scope>
    <source>
        <strain evidence="32">CB-2022</strain>
        <tissue evidence="32">Muscle</tissue>
    </source>
</reference>
<evidence type="ECO:0000256" key="2">
    <source>
        <dbReference type="ARBA" id="ARBA00004273"/>
    </source>
</evidence>
<evidence type="ECO:0000256" key="11">
    <source>
        <dbReference type="ARBA" id="ARBA00022525"/>
    </source>
</evidence>
<dbReference type="InterPro" id="IPR050605">
    <property type="entry name" value="Olfactomedin-like_domain"/>
</dbReference>
<keyword evidence="14" id="KW-0732">Signal</keyword>
<organism evidence="32 33">
    <name type="scientific">Electrophorus voltai</name>
    <dbReference type="NCBI Taxonomy" id="2609070"/>
    <lineage>
        <taxon>Eukaryota</taxon>
        <taxon>Metazoa</taxon>
        <taxon>Chordata</taxon>
        <taxon>Craniata</taxon>
        <taxon>Vertebrata</taxon>
        <taxon>Euteleostomi</taxon>
        <taxon>Actinopterygii</taxon>
        <taxon>Neopterygii</taxon>
        <taxon>Teleostei</taxon>
        <taxon>Ostariophysi</taxon>
        <taxon>Gymnotiformes</taxon>
        <taxon>Gymnotoidei</taxon>
        <taxon>Gymnotidae</taxon>
        <taxon>Electrophorus</taxon>
    </lineage>
</organism>
<keyword evidence="19" id="KW-0333">Golgi apparatus</keyword>
<evidence type="ECO:0000256" key="21">
    <source>
        <dbReference type="ARBA" id="ARBA00023069"/>
    </source>
</evidence>
<evidence type="ECO:0000256" key="12">
    <source>
        <dbReference type="ARBA" id="ARBA00022530"/>
    </source>
</evidence>
<keyword evidence="13" id="KW-0479">Metal-binding</keyword>
<dbReference type="GO" id="GO:0005741">
    <property type="term" value="C:mitochondrial outer membrane"/>
    <property type="evidence" value="ECO:0007669"/>
    <property type="project" value="UniProtKB-SubCell"/>
</dbReference>
<evidence type="ECO:0000256" key="4">
    <source>
        <dbReference type="ARBA" id="ARBA00004427"/>
    </source>
</evidence>
<dbReference type="GO" id="GO:0005743">
    <property type="term" value="C:mitochondrial inner membrane"/>
    <property type="evidence" value="ECO:0007669"/>
    <property type="project" value="UniProtKB-SubCell"/>
</dbReference>
<keyword evidence="24" id="KW-0564">Palmitate</keyword>
<dbReference type="InterPro" id="IPR003112">
    <property type="entry name" value="Olfac-like_dom"/>
</dbReference>
<evidence type="ECO:0000256" key="19">
    <source>
        <dbReference type="ARBA" id="ARBA00023034"/>
    </source>
</evidence>
<evidence type="ECO:0000256" key="23">
    <source>
        <dbReference type="ARBA" id="ARBA00023136"/>
    </source>
</evidence>
<evidence type="ECO:0000256" key="1">
    <source>
        <dbReference type="ARBA" id="ARBA00004138"/>
    </source>
</evidence>
<keyword evidence="11" id="KW-0964">Secreted</keyword>
<dbReference type="GO" id="GO:0001649">
    <property type="term" value="P:osteoblast differentiation"/>
    <property type="evidence" value="ECO:0007669"/>
    <property type="project" value="TreeGrafter"/>
</dbReference>
<dbReference type="GO" id="GO:0007165">
    <property type="term" value="P:signal transduction"/>
    <property type="evidence" value="ECO:0007669"/>
    <property type="project" value="TreeGrafter"/>
</dbReference>
<keyword evidence="16" id="KW-0999">Mitochondrion inner membrane</keyword>
<evidence type="ECO:0000256" key="16">
    <source>
        <dbReference type="ARBA" id="ARBA00022792"/>
    </source>
</evidence>
<evidence type="ECO:0000256" key="14">
    <source>
        <dbReference type="ARBA" id="ARBA00022729"/>
    </source>
</evidence>
<keyword evidence="22" id="KW-0496">Mitochondrion</keyword>
<comment type="caution">
    <text evidence="32">The sequence shown here is derived from an EMBL/GenBank/DDBJ whole genome shotgun (WGS) entry which is preliminary data.</text>
</comment>
<evidence type="ECO:0000259" key="31">
    <source>
        <dbReference type="Pfam" id="PF02191"/>
    </source>
</evidence>
<sequence>MSEEKATVILEIHGYKMNTIKEQYPPWRRRLEAKIKATQKDVSQLPEMQKGTRGRGSPPGGGWGNERIGDDVAPLGKKQMHRQMAVLQKQVEELTVEVERLRERPCPLMQSTGSLSLISGNDEVWRPTYAKQGSEAFMVCGRLYMVASYSTNTTTLNHAYNMSNGWSTAARVAFRNPYRKNSRIDYNPAKKKLNWDSFHMADDR</sequence>
<evidence type="ECO:0000256" key="27">
    <source>
        <dbReference type="ARBA" id="ARBA00023288"/>
    </source>
</evidence>
<comment type="subcellular location">
    <subcellularLocation>
        <location evidence="1">Cell projection</location>
        <location evidence="1">Cilium</location>
    </subcellularLocation>
    <subcellularLocation>
        <location evidence="6">Cytoplasmic vesicle</location>
    </subcellularLocation>
    <subcellularLocation>
        <location evidence="8">Golgi apparatus</location>
    </subcellularLocation>
    <subcellularLocation>
        <location evidence="2">Mitochondrion inner membrane</location>
    </subcellularLocation>
    <subcellularLocation>
        <location evidence="9">Mitochondrion intermembrane space</location>
    </subcellularLocation>
    <subcellularLocation>
        <location evidence="3">Mitochondrion outer membrane</location>
    </subcellularLocation>
    <subcellularLocation>
        <location evidence="4">Rough endoplasmic reticulum</location>
    </subcellularLocation>
    <subcellularLocation>
        <location evidence="7">Secreted</location>
        <location evidence="7">Extracellular exosome</location>
    </subcellularLocation>
    <subcellularLocation>
        <location evidence="5">Secreted</location>
        <location evidence="5">Extracellular space</location>
        <location evidence="5">Extracellular matrix</location>
    </subcellularLocation>
</comment>
<keyword evidence="18" id="KW-0106">Calcium</keyword>
<keyword evidence="21" id="KW-0969">Cilium</keyword>
<keyword evidence="12" id="KW-0272">Extracellular matrix</keyword>
<evidence type="ECO:0000256" key="3">
    <source>
        <dbReference type="ARBA" id="ARBA00004294"/>
    </source>
</evidence>
<feature type="domain" description="Olfactomedin-like" evidence="31">
    <location>
        <begin position="124"/>
        <end position="200"/>
    </location>
</feature>
<name>A0AAD8ZD94_9TELE</name>
<dbReference type="PANTHER" id="PTHR23192:SF33">
    <property type="entry name" value="MYOCILIN"/>
    <property type="match status" value="1"/>
</dbReference>
<dbReference type="Proteomes" id="UP001239994">
    <property type="component" value="Unassembled WGS sequence"/>
</dbReference>
<dbReference type="GO" id="GO:0005929">
    <property type="term" value="C:cilium"/>
    <property type="evidence" value="ECO:0007669"/>
    <property type="project" value="UniProtKB-SubCell"/>
</dbReference>
<evidence type="ECO:0000256" key="10">
    <source>
        <dbReference type="ARBA" id="ARBA00017216"/>
    </source>
</evidence>